<keyword evidence="4" id="KW-1185">Reference proteome</keyword>
<reference evidence="3 4" key="1">
    <citation type="submission" date="2020-02" db="EMBL/GenBank/DDBJ databases">
        <title>Genome sequence of strain AETb3-4.</title>
        <authorList>
            <person name="Gao J."/>
            <person name="Zhang X."/>
        </authorList>
    </citation>
    <scope>NUCLEOTIDE SEQUENCE [LARGE SCALE GENOMIC DNA]</scope>
    <source>
        <strain evidence="3 4">AETb3-4</strain>
    </source>
</reference>
<sequence length="396" mass="42369">MSRVVSLQLPPGTKQPSHADVVIIGGGIMGTSIAFHLAEAGIRNIVLVDRSELGTGSSAKPLGGVRATFSDPANIVLGQRSLAAFDTFQQRFSTDIGLRKVGYLFLCRSESEMLDCERSTVIQNSLGGDSRMISPAEAVRINPFLSQDALMGASHSPQDGFAEPGKVVRAYADGAAALGVRILEHTEVMDVGTTGGSISSVTTNRGTIKTAAVICCAGAWSKRIGGMVDVSLPVVPVRRQIGMTRQMSTPMPTVPFTLDLATTMYFHNYGNGMLLGISNSNQEPGFDRDFTHEWLPEFTAAARVCAPALAAPDLEGGWAGLYENTPDHNALIGTSHSVEGFYYATGFSGHGFLQGPAVGELIRDLYLGRESFMDHTSFSADRFETADHRIQEVHII</sequence>
<protein>
    <submittedName>
        <fullName evidence="3">FAD-binding oxidoreductase</fullName>
    </submittedName>
</protein>
<accession>A0A7Y7II09</accession>
<organism evidence="3 4">
    <name type="scientific">Arthrobacter wenxiniae</name>
    <dbReference type="NCBI Taxonomy" id="2713570"/>
    <lineage>
        <taxon>Bacteria</taxon>
        <taxon>Bacillati</taxon>
        <taxon>Actinomycetota</taxon>
        <taxon>Actinomycetes</taxon>
        <taxon>Micrococcales</taxon>
        <taxon>Micrococcaceae</taxon>
        <taxon>Arthrobacter</taxon>
    </lineage>
</organism>
<dbReference type="InterPro" id="IPR006076">
    <property type="entry name" value="FAD-dep_OxRdtase"/>
</dbReference>
<dbReference type="SUPFAM" id="SSF51905">
    <property type="entry name" value="FAD/NAD(P)-binding domain"/>
    <property type="match status" value="1"/>
</dbReference>
<dbReference type="AlphaFoldDB" id="A0A7Y7II09"/>
<name>A0A7Y7II09_9MICC</name>
<dbReference type="Gene3D" id="3.50.50.60">
    <property type="entry name" value="FAD/NAD(P)-binding domain"/>
    <property type="match status" value="1"/>
</dbReference>
<comment type="caution">
    <text evidence="3">The sequence shown here is derived from an EMBL/GenBank/DDBJ whole genome shotgun (WGS) entry which is preliminary data.</text>
</comment>
<dbReference type="Pfam" id="PF01266">
    <property type="entry name" value="DAO"/>
    <property type="match status" value="1"/>
</dbReference>
<dbReference type="EMBL" id="JAAMFM010000018">
    <property type="protein sequence ID" value="NVM95653.1"/>
    <property type="molecule type" value="Genomic_DNA"/>
</dbReference>
<evidence type="ECO:0000313" key="4">
    <source>
        <dbReference type="Proteomes" id="UP000543556"/>
    </source>
</evidence>
<evidence type="ECO:0000259" key="2">
    <source>
        <dbReference type="Pfam" id="PF01266"/>
    </source>
</evidence>
<dbReference type="RefSeq" id="WP_176635380.1">
    <property type="nucleotide sequence ID" value="NZ_JAAMFM010000018.1"/>
</dbReference>
<dbReference type="InterPro" id="IPR036188">
    <property type="entry name" value="FAD/NAD-bd_sf"/>
</dbReference>
<feature type="domain" description="FAD dependent oxidoreductase" evidence="2">
    <location>
        <begin position="20"/>
        <end position="365"/>
    </location>
</feature>
<proteinExistence type="predicted"/>
<evidence type="ECO:0000256" key="1">
    <source>
        <dbReference type="ARBA" id="ARBA00023002"/>
    </source>
</evidence>
<dbReference type="Proteomes" id="UP000543556">
    <property type="component" value="Unassembled WGS sequence"/>
</dbReference>
<gene>
    <name evidence="3" type="ORF">G6034_12145</name>
</gene>
<dbReference type="GO" id="GO:0016491">
    <property type="term" value="F:oxidoreductase activity"/>
    <property type="evidence" value="ECO:0007669"/>
    <property type="project" value="UniProtKB-KW"/>
</dbReference>
<keyword evidence="1" id="KW-0560">Oxidoreductase</keyword>
<dbReference type="PANTHER" id="PTHR13847:SF287">
    <property type="entry name" value="FAD-DEPENDENT OXIDOREDUCTASE DOMAIN-CONTAINING PROTEIN 1"/>
    <property type="match status" value="1"/>
</dbReference>
<evidence type="ECO:0000313" key="3">
    <source>
        <dbReference type="EMBL" id="NVM95653.1"/>
    </source>
</evidence>
<dbReference type="GO" id="GO:0005737">
    <property type="term" value="C:cytoplasm"/>
    <property type="evidence" value="ECO:0007669"/>
    <property type="project" value="TreeGrafter"/>
</dbReference>
<dbReference type="Gene3D" id="3.30.9.10">
    <property type="entry name" value="D-Amino Acid Oxidase, subunit A, domain 2"/>
    <property type="match status" value="1"/>
</dbReference>
<dbReference type="PANTHER" id="PTHR13847">
    <property type="entry name" value="SARCOSINE DEHYDROGENASE-RELATED"/>
    <property type="match status" value="1"/>
</dbReference>